<dbReference type="Gene3D" id="2.40.30.30">
    <property type="entry name" value="Riboflavin kinase-like"/>
    <property type="match status" value="1"/>
</dbReference>
<dbReference type="SUPFAM" id="SSF82114">
    <property type="entry name" value="Riboflavin kinase-like"/>
    <property type="match status" value="1"/>
</dbReference>
<dbReference type="GO" id="GO:0008531">
    <property type="term" value="F:riboflavin kinase activity"/>
    <property type="evidence" value="ECO:0007669"/>
    <property type="project" value="UniProtKB-EC"/>
</dbReference>
<dbReference type="InterPro" id="IPR015865">
    <property type="entry name" value="Riboflavin_kinase_bac/euk"/>
</dbReference>
<dbReference type="AlphaFoldDB" id="A0A0G4LIZ5"/>
<keyword evidence="7" id="KW-0288">FMN</keyword>
<protein>
    <recommendedName>
        <fullName evidence="5">Riboflavin kinase</fullName>
        <ecNumber evidence="4">2.7.1.26</ecNumber>
    </recommendedName>
    <alternativeName>
        <fullName evidence="12">Flavin mononucleotide kinase 1</fullName>
    </alternativeName>
</protein>
<evidence type="ECO:0000313" key="16">
    <source>
        <dbReference type="Proteomes" id="UP000045706"/>
    </source>
</evidence>
<reference evidence="16" key="1">
    <citation type="submission" date="2015-05" db="EMBL/GenBank/DDBJ databases">
        <authorList>
            <person name="Fogelqvist Johan"/>
        </authorList>
    </citation>
    <scope>NUCLEOTIDE SEQUENCE [LARGE SCALE GENOMIC DNA]</scope>
</reference>
<dbReference type="EMBL" id="CVQI01012558">
    <property type="protein sequence ID" value="CRK22012.1"/>
    <property type="molecule type" value="Genomic_DNA"/>
</dbReference>
<name>A0A0G4LIZ5_VERLO</name>
<keyword evidence="6" id="KW-0285">Flavoprotein</keyword>
<accession>A0A0G4LIZ5</accession>
<dbReference type="Proteomes" id="UP000045706">
    <property type="component" value="Unassembled WGS sequence"/>
</dbReference>
<evidence type="ECO:0000256" key="8">
    <source>
        <dbReference type="ARBA" id="ARBA00022679"/>
    </source>
</evidence>
<evidence type="ECO:0000259" key="14">
    <source>
        <dbReference type="Pfam" id="PF01687"/>
    </source>
</evidence>
<evidence type="ECO:0000256" key="2">
    <source>
        <dbReference type="ARBA" id="ARBA00005201"/>
    </source>
</evidence>
<dbReference type="Pfam" id="PF01687">
    <property type="entry name" value="Flavokinase"/>
    <property type="match status" value="1"/>
</dbReference>
<evidence type="ECO:0000256" key="9">
    <source>
        <dbReference type="ARBA" id="ARBA00022741"/>
    </source>
</evidence>
<dbReference type="GO" id="GO:0005739">
    <property type="term" value="C:mitochondrion"/>
    <property type="evidence" value="ECO:0007669"/>
    <property type="project" value="TreeGrafter"/>
</dbReference>
<comment type="pathway">
    <text evidence="2">Cofactor biosynthesis; FMN biosynthesis; FMN from riboflavin (ATP route): step 1/1.</text>
</comment>
<dbReference type="InterPro" id="IPR023468">
    <property type="entry name" value="Riboflavin_kinase"/>
</dbReference>
<evidence type="ECO:0000256" key="3">
    <source>
        <dbReference type="ARBA" id="ARBA00010108"/>
    </source>
</evidence>
<evidence type="ECO:0000256" key="11">
    <source>
        <dbReference type="ARBA" id="ARBA00022840"/>
    </source>
</evidence>
<dbReference type="GO" id="GO:0009398">
    <property type="term" value="P:FMN biosynthetic process"/>
    <property type="evidence" value="ECO:0007669"/>
    <property type="project" value="UniProtKB-UniPathway"/>
</dbReference>
<dbReference type="GO" id="GO:0009231">
    <property type="term" value="P:riboflavin biosynthetic process"/>
    <property type="evidence" value="ECO:0007669"/>
    <property type="project" value="InterPro"/>
</dbReference>
<evidence type="ECO:0000256" key="4">
    <source>
        <dbReference type="ARBA" id="ARBA00012105"/>
    </source>
</evidence>
<evidence type="ECO:0000256" key="12">
    <source>
        <dbReference type="ARBA" id="ARBA00029960"/>
    </source>
</evidence>
<evidence type="ECO:0000313" key="15">
    <source>
        <dbReference type="EMBL" id="CRK22012.1"/>
    </source>
</evidence>
<sequence>MELGVPTANLGDVPEDIRLRMRGVYMAWACIVLRPGLPETLSADWHEAIVTVGPSPYATPSIVAKNLVTVHFIHEFGGVMFYDARVKVLIMGQLRRGGASIADGIDEALGAYVSDVMVTVASLSRDNWEPHETRERMKTLKSQRTFAEKYMDARDKVQKQVDRIPVHWAGVRTEGAAMRDQAMGPGGFWIAR</sequence>
<dbReference type="UniPathway" id="UPA00276">
    <property type="reaction ID" value="UER00406"/>
</dbReference>
<feature type="domain" description="Riboflavin kinase" evidence="14">
    <location>
        <begin position="2"/>
        <end position="96"/>
    </location>
</feature>
<keyword evidence="9" id="KW-0547">Nucleotide-binding</keyword>
<evidence type="ECO:0000256" key="6">
    <source>
        <dbReference type="ARBA" id="ARBA00022630"/>
    </source>
</evidence>
<evidence type="ECO:0000256" key="1">
    <source>
        <dbReference type="ARBA" id="ARBA00003572"/>
    </source>
</evidence>
<keyword evidence="10" id="KW-0418">Kinase</keyword>
<evidence type="ECO:0000256" key="5">
    <source>
        <dbReference type="ARBA" id="ARBA00017394"/>
    </source>
</evidence>
<dbReference type="PANTHER" id="PTHR22749:SF6">
    <property type="entry name" value="RIBOFLAVIN KINASE"/>
    <property type="match status" value="1"/>
</dbReference>
<comment type="catalytic activity">
    <reaction evidence="13">
        <text>riboflavin + ATP = FMN + ADP + H(+)</text>
        <dbReference type="Rhea" id="RHEA:14357"/>
        <dbReference type="ChEBI" id="CHEBI:15378"/>
        <dbReference type="ChEBI" id="CHEBI:30616"/>
        <dbReference type="ChEBI" id="CHEBI:57986"/>
        <dbReference type="ChEBI" id="CHEBI:58210"/>
        <dbReference type="ChEBI" id="CHEBI:456216"/>
        <dbReference type="EC" id="2.7.1.26"/>
    </reaction>
</comment>
<dbReference type="EC" id="2.7.1.26" evidence="4"/>
<keyword evidence="11" id="KW-0067">ATP-binding</keyword>
<proteinExistence type="inferred from homology"/>
<gene>
    <name evidence="15" type="ORF">BN1723_012531</name>
</gene>
<dbReference type="GO" id="GO:0005524">
    <property type="term" value="F:ATP binding"/>
    <property type="evidence" value="ECO:0007669"/>
    <property type="project" value="UniProtKB-KW"/>
</dbReference>
<dbReference type="PANTHER" id="PTHR22749">
    <property type="entry name" value="RIBOFLAVIN KINASE/FMN ADENYLYLTRANSFERASE"/>
    <property type="match status" value="1"/>
</dbReference>
<dbReference type="InterPro" id="IPR023465">
    <property type="entry name" value="Riboflavin_kinase_dom_sf"/>
</dbReference>
<comment type="similarity">
    <text evidence="3">Belongs to the flavokinase family.</text>
</comment>
<evidence type="ECO:0000256" key="7">
    <source>
        <dbReference type="ARBA" id="ARBA00022643"/>
    </source>
</evidence>
<evidence type="ECO:0000256" key="13">
    <source>
        <dbReference type="ARBA" id="ARBA00047880"/>
    </source>
</evidence>
<feature type="non-terminal residue" evidence="15">
    <location>
        <position position="192"/>
    </location>
</feature>
<organism evidence="15 16">
    <name type="scientific">Verticillium longisporum</name>
    <name type="common">Verticillium dahliae var. longisporum</name>
    <dbReference type="NCBI Taxonomy" id="100787"/>
    <lineage>
        <taxon>Eukaryota</taxon>
        <taxon>Fungi</taxon>
        <taxon>Dikarya</taxon>
        <taxon>Ascomycota</taxon>
        <taxon>Pezizomycotina</taxon>
        <taxon>Sordariomycetes</taxon>
        <taxon>Hypocreomycetidae</taxon>
        <taxon>Glomerellales</taxon>
        <taxon>Plectosphaerellaceae</taxon>
        <taxon>Verticillium</taxon>
    </lineage>
</organism>
<comment type="function">
    <text evidence="1">Catalyzes the phosphorylation of riboflavin (vitamin B2) to form flavin mononucleotide (FMN) coenzyme.</text>
</comment>
<evidence type="ECO:0000256" key="10">
    <source>
        <dbReference type="ARBA" id="ARBA00022777"/>
    </source>
</evidence>
<keyword evidence="8" id="KW-0808">Transferase</keyword>